<dbReference type="InterPro" id="IPR032179">
    <property type="entry name" value="Cry22Aa_Ig-like"/>
</dbReference>
<dbReference type="SUPFAM" id="SSF141523">
    <property type="entry name" value="L,D-transpeptidase catalytic domain-like"/>
    <property type="match status" value="1"/>
</dbReference>
<dbReference type="InterPro" id="IPR038063">
    <property type="entry name" value="Transpep_catalytic_dom"/>
</dbReference>
<protein>
    <submittedName>
        <fullName evidence="10">DUF5011 domain-containing protein</fullName>
    </submittedName>
</protein>
<reference evidence="10 11" key="1">
    <citation type="submission" date="2018-08" db="EMBL/GenBank/DDBJ databases">
        <title>A genome reference for cultivated species of the human gut microbiota.</title>
        <authorList>
            <person name="Zou Y."/>
            <person name="Xue W."/>
            <person name="Luo G."/>
        </authorList>
    </citation>
    <scope>NUCLEOTIDE SEQUENCE [LARGE SCALE GENOMIC DNA]</scope>
    <source>
        <strain evidence="10 11">AF37-4</strain>
    </source>
</reference>
<dbReference type="UniPathway" id="UPA00219"/>
<dbReference type="CDD" id="cd16913">
    <property type="entry name" value="YkuD_like"/>
    <property type="match status" value="1"/>
</dbReference>
<keyword evidence="2" id="KW-0808">Transferase</keyword>
<evidence type="ECO:0000256" key="4">
    <source>
        <dbReference type="ARBA" id="ARBA00022984"/>
    </source>
</evidence>
<dbReference type="Gene3D" id="2.60.40.10">
    <property type="entry name" value="Immunoglobulins"/>
    <property type="match status" value="3"/>
</dbReference>
<feature type="signal peptide" evidence="8">
    <location>
        <begin position="1"/>
        <end position="27"/>
    </location>
</feature>
<evidence type="ECO:0000313" key="10">
    <source>
        <dbReference type="EMBL" id="RHL48108.1"/>
    </source>
</evidence>
<keyword evidence="5 6" id="KW-0961">Cell wall biogenesis/degradation</keyword>
<evidence type="ECO:0000256" key="5">
    <source>
        <dbReference type="ARBA" id="ARBA00023316"/>
    </source>
</evidence>
<feature type="active site" description="Nucleophile" evidence="6">
    <location>
        <position position="132"/>
    </location>
</feature>
<dbReference type="GO" id="GO:0008360">
    <property type="term" value="P:regulation of cell shape"/>
    <property type="evidence" value="ECO:0007669"/>
    <property type="project" value="UniProtKB-UniRule"/>
</dbReference>
<dbReference type="RefSeq" id="WP_118379121.1">
    <property type="nucleotide sequence ID" value="NZ_CABJDQ010000001.1"/>
</dbReference>
<gene>
    <name evidence="10" type="ORF">DW018_01450</name>
</gene>
<dbReference type="GO" id="GO:0071972">
    <property type="term" value="F:peptidoglycan L,D-transpeptidase activity"/>
    <property type="evidence" value="ECO:0007669"/>
    <property type="project" value="TreeGrafter"/>
</dbReference>
<dbReference type="PROSITE" id="PS52029">
    <property type="entry name" value="LD_TPASE"/>
    <property type="match status" value="1"/>
</dbReference>
<evidence type="ECO:0000256" key="1">
    <source>
        <dbReference type="ARBA" id="ARBA00004752"/>
    </source>
</evidence>
<evidence type="ECO:0000256" key="3">
    <source>
        <dbReference type="ARBA" id="ARBA00022960"/>
    </source>
</evidence>
<dbReference type="PANTHER" id="PTHR30582:SF2">
    <property type="entry name" value="L,D-TRANSPEPTIDASE YCIB-RELATED"/>
    <property type="match status" value="1"/>
</dbReference>
<accession>A0A415LHR3</accession>
<dbReference type="AlphaFoldDB" id="A0A415LHR3"/>
<sequence>MKKITSKLVAVLMIVVMAFGISDTATVKTEAKESKGYVIKVNLGTNCTTVYKNGKAIKAMICSPSNETPTGTFYTPVKYRWHEMIGNCYAQYCTRITDSILFHSVWYYKNGDKSTMSVRAYNVMGQKASHGCVRLLCKDSKWIYDHCALGTKVIIFRGTKKDDPIKRPSFTPITNGKFTDWDPTDPDPKNPYKSNKPVITAKVKTIEYGTKVKLSDLITVKDRAGNVLTKKNVKITTVGKIKTSKLGKYKIKFKVKDSLGNSKTKILKFKVVDTKKPIISGAVKNPDVALNSSVNVLSNVTAKTAAGKNITSKIKVTIKYNKKKVKIKNGVVKFANKGKYYITYKVTGTNKKTAKKTIKYVVKDHKVSLTMKNTTVKVKQNSTFNPLNYVASVKDYKGNALNIKNSVTVTGKVDTKKPGTYTLTYKAQYSNQAYTARTATLKVVVEAVAQQPTTKPVTTQPTTKVPETTTKAPETTTKAPETTTKAPETTTVPETTTSK</sequence>
<dbReference type="GO" id="GO:0018104">
    <property type="term" value="P:peptidoglycan-protein cross-linking"/>
    <property type="evidence" value="ECO:0007669"/>
    <property type="project" value="TreeGrafter"/>
</dbReference>
<keyword evidence="4 6" id="KW-0573">Peptidoglycan synthesis</keyword>
<comment type="caution">
    <text evidence="10">The sequence shown here is derived from an EMBL/GenBank/DDBJ whole genome shotgun (WGS) entry which is preliminary data.</text>
</comment>
<dbReference type="InterPro" id="IPR005490">
    <property type="entry name" value="LD_TPept_cat_dom"/>
</dbReference>
<proteinExistence type="predicted"/>
<organism evidence="10 11">
    <name type="scientific">Eubacterium ventriosum</name>
    <dbReference type="NCBI Taxonomy" id="39496"/>
    <lineage>
        <taxon>Bacteria</taxon>
        <taxon>Bacillati</taxon>
        <taxon>Bacillota</taxon>
        <taxon>Clostridia</taxon>
        <taxon>Eubacteriales</taxon>
        <taxon>Eubacteriaceae</taxon>
        <taxon>Eubacterium</taxon>
    </lineage>
</organism>
<dbReference type="GO" id="GO:0016740">
    <property type="term" value="F:transferase activity"/>
    <property type="evidence" value="ECO:0007669"/>
    <property type="project" value="UniProtKB-KW"/>
</dbReference>
<feature type="chain" id="PRO_5019221783" evidence="8">
    <location>
        <begin position="28"/>
        <end position="499"/>
    </location>
</feature>
<evidence type="ECO:0000313" key="11">
    <source>
        <dbReference type="Proteomes" id="UP000283314"/>
    </source>
</evidence>
<feature type="region of interest" description="Disordered" evidence="7">
    <location>
        <begin position="452"/>
        <end position="499"/>
    </location>
</feature>
<dbReference type="InterPro" id="IPR013783">
    <property type="entry name" value="Ig-like_fold"/>
</dbReference>
<dbReference type="GeneID" id="66465896"/>
<evidence type="ECO:0000256" key="6">
    <source>
        <dbReference type="PROSITE-ProRule" id="PRU01373"/>
    </source>
</evidence>
<dbReference type="PANTHER" id="PTHR30582">
    <property type="entry name" value="L,D-TRANSPEPTIDASE"/>
    <property type="match status" value="1"/>
</dbReference>
<evidence type="ECO:0000259" key="9">
    <source>
        <dbReference type="PROSITE" id="PS52029"/>
    </source>
</evidence>
<dbReference type="Pfam" id="PF03734">
    <property type="entry name" value="YkuD"/>
    <property type="match status" value="1"/>
</dbReference>
<dbReference type="InterPro" id="IPR050979">
    <property type="entry name" value="LD-transpeptidase"/>
</dbReference>
<keyword evidence="8" id="KW-0732">Signal</keyword>
<keyword evidence="3 6" id="KW-0133">Cell shape</keyword>
<dbReference type="GO" id="GO:0005576">
    <property type="term" value="C:extracellular region"/>
    <property type="evidence" value="ECO:0007669"/>
    <property type="project" value="TreeGrafter"/>
</dbReference>
<dbReference type="Pfam" id="PF16403">
    <property type="entry name" value="Bact_surface_Ig-like"/>
    <property type="match status" value="2"/>
</dbReference>
<evidence type="ECO:0000256" key="8">
    <source>
        <dbReference type="SAM" id="SignalP"/>
    </source>
</evidence>
<evidence type="ECO:0000256" key="2">
    <source>
        <dbReference type="ARBA" id="ARBA00022679"/>
    </source>
</evidence>
<dbReference type="GO" id="GO:0071555">
    <property type="term" value="P:cell wall organization"/>
    <property type="evidence" value="ECO:0007669"/>
    <property type="project" value="UniProtKB-UniRule"/>
</dbReference>
<feature type="domain" description="L,D-TPase catalytic" evidence="9">
    <location>
        <begin position="37"/>
        <end position="156"/>
    </location>
</feature>
<evidence type="ECO:0000256" key="7">
    <source>
        <dbReference type="SAM" id="MobiDB-lite"/>
    </source>
</evidence>
<feature type="active site" description="Proton donor/acceptor" evidence="6">
    <location>
        <position position="103"/>
    </location>
</feature>
<dbReference type="Proteomes" id="UP000283314">
    <property type="component" value="Unassembled WGS sequence"/>
</dbReference>
<dbReference type="Gene3D" id="2.40.440.10">
    <property type="entry name" value="L,D-transpeptidase catalytic domain-like"/>
    <property type="match status" value="1"/>
</dbReference>
<dbReference type="EMBL" id="QROT01000001">
    <property type="protein sequence ID" value="RHL48108.1"/>
    <property type="molecule type" value="Genomic_DNA"/>
</dbReference>
<name>A0A415LHR3_9FIRM</name>
<comment type="pathway">
    <text evidence="1 6">Cell wall biogenesis; peptidoglycan biosynthesis.</text>
</comment>